<feature type="compositionally biased region" description="Polar residues" evidence="1">
    <location>
        <begin position="9"/>
        <end position="21"/>
    </location>
</feature>
<dbReference type="Proteomes" id="UP000061010">
    <property type="component" value="Chromosome"/>
</dbReference>
<dbReference type="EMBL" id="CP012900">
    <property type="protein sequence ID" value="ALJ26939.1"/>
    <property type="molecule type" value="Genomic_DNA"/>
</dbReference>
<keyword evidence="3" id="KW-1185">Reference proteome</keyword>
<organism evidence="2 3">
    <name type="scientific">Stenotrophomonas acidaminiphila</name>
    <dbReference type="NCBI Taxonomy" id="128780"/>
    <lineage>
        <taxon>Bacteria</taxon>
        <taxon>Pseudomonadati</taxon>
        <taxon>Pseudomonadota</taxon>
        <taxon>Gammaproteobacteria</taxon>
        <taxon>Lysobacterales</taxon>
        <taxon>Lysobacteraceae</taxon>
        <taxon>Stenotrophomonas</taxon>
    </lineage>
</organism>
<sequence>MIYGAGHINGQSSPDTPSAKSTLLAGSIRSQVDSERALHSPSKLMAWPPARSHRAQL</sequence>
<proteinExistence type="predicted"/>
<reference evidence="2 3" key="1">
    <citation type="journal article" date="2015" name="Genome Announc.">
        <title>Complete Genome Sequencing of Stenotrophomonas acidaminiphila ZAC14D2_NAIMI4_2, a Multidrug-Resistant Strain Isolated from Sediments of a Polluted River in Mexico, Uncovers New Antibiotic Resistance Genes and a Novel Class-II Lasso Peptide Biosynthesis Gene Cluster.</title>
        <authorList>
            <person name="Vinuesa P."/>
            <person name="Ochoa-Sanchez L.E."/>
        </authorList>
    </citation>
    <scope>NUCLEOTIDE SEQUENCE [LARGE SCALE GENOMIC DNA]</scope>
    <source>
        <strain evidence="2 3">ZAC14D2_NAIMI4_2</strain>
    </source>
</reference>
<evidence type="ECO:0000313" key="2">
    <source>
        <dbReference type="EMBL" id="ALJ26939.1"/>
    </source>
</evidence>
<protein>
    <submittedName>
        <fullName evidence="2">Uncharacterized protein</fullName>
    </submittedName>
</protein>
<evidence type="ECO:0000256" key="1">
    <source>
        <dbReference type="SAM" id="MobiDB-lite"/>
    </source>
</evidence>
<evidence type="ECO:0000313" key="3">
    <source>
        <dbReference type="Proteomes" id="UP000061010"/>
    </source>
</evidence>
<dbReference type="KEGG" id="sacz:AOT14_04940"/>
<accession>A0A0S1AW25</accession>
<name>A0A0S1AW25_9GAMM</name>
<dbReference type="AlphaFoldDB" id="A0A0S1AW25"/>
<gene>
    <name evidence="2" type="ORF">AOT14_04940</name>
</gene>
<feature type="region of interest" description="Disordered" evidence="1">
    <location>
        <begin position="1"/>
        <end position="57"/>
    </location>
</feature>